<dbReference type="Pfam" id="PF00004">
    <property type="entry name" value="AAA"/>
    <property type="match status" value="1"/>
</dbReference>
<dbReference type="Gene3D" id="3.40.50.300">
    <property type="entry name" value="P-loop containing nucleotide triphosphate hydrolases"/>
    <property type="match status" value="1"/>
</dbReference>
<dbReference type="InterPro" id="IPR003593">
    <property type="entry name" value="AAA+_ATPase"/>
</dbReference>
<dbReference type="PANTHER" id="PTHR23389">
    <property type="entry name" value="CHROMOSOME TRANSMISSION FIDELITY FACTOR 18"/>
    <property type="match status" value="1"/>
</dbReference>
<organism evidence="3 4">
    <name type="scientific">Cudoniella acicularis</name>
    <dbReference type="NCBI Taxonomy" id="354080"/>
    <lineage>
        <taxon>Eukaryota</taxon>
        <taxon>Fungi</taxon>
        <taxon>Dikarya</taxon>
        <taxon>Ascomycota</taxon>
        <taxon>Pezizomycotina</taxon>
        <taxon>Leotiomycetes</taxon>
        <taxon>Helotiales</taxon>
        <taxon>Tricladiaceae</taxon>
        <taxon>Cudoniella</taxon>
    </lineage>
</organism>
<dbReference type="GO" id="GO:0005634">
    <property type="term" value="C:nucleus"/>
    <property type="evidence" value="ECO:0007669"/>
    <property type="project" value="TreeGrafter"/>
</dbReference>
<feature type="region of interest" description="Disordered" evidence="1">
    <location>
        <begin position="201"/>
        <end position="267"/>
    </location>
</feature>
<dbReference type="InterPro" id="IPR027417">
    <property type="entry name" value="P-loop_NTPase"/>
</dbReference>
<feature type="region of interest" description="Disordered" evidence="1">
    <location>
        <begin position="509"/>
        <end position="533"/>
    </location>
</feature>
<comment type="caution">
    <text evidence="3">The sequence shown here is derived from an EMBL/GenBank/DDBJ whole genome shotgun (WGS) entry which is preliminary data.</text>
</comment>
<evidence type="ECO:0000259" key="2">
    <source>
        <dbReference type="SMART" id="SM00382"/>
    </source>
</evidence>
<dbReference type="GO" id="GO:0016887">
    <property type="term" value="F:ATP hydrolysis activity"/>
    <property type="evidence" value="ECO:0007669"/>
    <property type="project" value="InterPro"/>
</dbReference>
<dbReference type="InterPro" id="IPR003959">
    <property type="entry name" value="ATPase_AAA_core"/>
</dbReference>
<name>A0A8H4RS06_9HELO</name>
<feature type="region of interest" description="Disordered" evidence="1">
    <location>
        <begin position="342"/>
        <end position="382"/>
    </location>
</feature>
<feature type="domain" description="AAA+ ATPase" evidence="2">
    <location>
        <begin position="682"/>
        <end position="874"/>
    </location>
</feature>
<feature type="region of interest" description="Disordered" evidence="1">
    <location>
        <begin position="761"/>
        <end position="792"/>
    </location>
</feature>
<dbReference type="PANTHER" id="PTHR23389:SF21">
    <property type="entry name" value="ATPASE FAMILY AAA DOMAIN-CONTAINING PROTEIN 5"/>
    <property type="match status" value="1"/>
</dbReference>
<sequence length="1316" mass="144636">MGELNEGKKKVYPLFQKQSRTQDVNSENIEVQIRPVNIEPQSQKITKKASAQPNRKPKKGSAIKDSNITAALEEEHVQAELLEVDPNEGRKKRQKTASLGHDDDDLDYVEENNFAEERLGQGAKRGRPAKAKDAKGGAPPIQKSAKPKPKDPSASQMIPAAFNRLSAPGNAKVGVVCILDELNRSQALEVLGKEPSKATVMTTETPVDDSKIISGSKDHPLELEPNSNDQTNSRPKKILKFNPKTGTIGSPPAKKTTVSKTASGSPPKSQLVVIRYGEVQHLPFEVGLKIDQILNSPKSSLRISQNKTQQKVVKPATSNPPKPVHPLFLGKAAMKTVAPKEDNPQPVIPDAGNATAQPNAGRTRTRTLGRPATPPKSAAPMFSGFGKSAGILKFPGAIEPAWPWQGMIHVRGNPPASELSQTPFDHLSKIQPKTKKAKYQAIVVQTREDVIRSLRDELAIPSVIESIREINPDEFPPVPPCLRIPAKHYEGGSAIQRRVCKELRSKLLPPRPAPLGSTEDGVIENPPSQSQTHPALLRTYNSIATSLSAFDQGQCETQSWTQKYSPKCASEVLQSGREALILKDWLQTLVVKSVESGAGEKPRSRGSSLSRSGSKAETNGKRKRKSKKLDGFVVSSDEEDNDMDEITDPEEDISAFGGPALLKKTVIRAGDVARGPKESARLTNAIVMSGPHGCGKTASVYAVAKELGFEIFEINSSSRRSGKDILEKVGDMTRNHLVQQSHAQTQADEDNERLDEAFEKDLKSGRQGTMNSFFKPKEESKPKPKPKKQLPVSMKTATKIEDMVPKAPAKKQKQSLILIEEADILYEEDKQFWATIIPLVAQSKRPVIITCNNESAIPIQSLLLYAIIRFNPPPIDLAVDYLLLVAACEGHVIRRDAVKALYESRDLDLRSSLTELNFWCQFAIGDCKNGLDWFYPRWPKGGDVNEDGEIIRVVSEGTYETGMGWLSQDVLESHSHYLDIEEEILHEAWDGFHLDVGDWQKTLDLESWAGKFQKLSNGKVDDQAALGIYEDFADAMSAADLCSGRTFAPENQVLVDVNLPALSTKAREDYILAHQVIEASPLVDFSTLTEDISLWMKSRARKYLHIDQHAKHGFEIPTELDRPSEADIIHLITERVTSPESTICRRDFSLAFDPVSEPEKTLFQSTTTLEASSFDRTFNIITTDLAPYVRSIVACDARLQQDRARLSNLLSEGGRKGKRMRTTRAAMSALEGGARSTTRRDRYFGSKLNAQFVLNTGMQSWTDAALELEKAGRKAGEKGGGGYGCEWGMMLRVKGAKVKVGGNPGVKVRVGVLGGG</sequence>
<feature type="compositionally biased region" description="Basic and acidic residues" evidence="1">
    <location>
        <begin position="208"/>
        <end position="222"/>
    </location>
</feature>
<evidence type="ECO:0000313" key="3">
    <source>
        <dbReference type="EMBL" id="KAF4633442.1"/>
    </source>
</evidence>
<feature type="region of interest" description="Disordered" evidence="1">
    <location>
        <begin position="595"/>
        <end position="631"/>
    </location>
</feature>
<evidence type="ECO:0000256" key="1">
    <source>
        <dbReference type="SAM" id="MobiDB-lite"/>
    </source>
</evidence>
<reference evidence="3 4" key="1">
    <citation type="submission" date="2020-03" db="EMBL/GenBank/DDBJ databases">
        <title>Draft Genome Sequence of Cudoniella acicularis.</title>
        <authorList>
            <person name="Buettner E."/>
            <person name="Kellner H."/>
        </authorList>
    </citation>
    <scope>NUCLEOTIDE SEQUENCE [LARGE SCALE GENOMIC DNA]</scope>
    <source>
        <strain evidence="3 4">DSM 108380</strain>
    </source>
</reference>
<feature type="compositionally biased region" description="Acidic residues" evidence="1">
    <location>
        <begin position="102"/>
        <end position="114"/>
    </location>
</feature>
<dbReference type="GO" id="GO:0005524">
    <property type="term" value="F:ATP binding"/>
    <property type="evidence" value="ECO:0007669"/>
    <property type="project" value="InterPro"/>
</dbReference>
<accession>A0A8H4RS06</accession>
<dbReference type="Proteomes" id="UP000566819">
    <property type="component" value="Unassembled WGS sequence"/>
</dbReference>
<dbReference type="SUPFAM" id="SSF52540">
    <property type="entry name" value="P-loop containing nucleoside triphosphate hydrolases"/>
    <property type="match status" value="1"/>
</dbReference>
<dbReference type="OrthoDB" id="9996895at2759"/>
<protein>
    <recommendedName>
        <fullName evidence="2">AAA+ ATPase domain-containing protein</fullName>
    </recommendedName>
</protein>
<dbReference type="GO" id="GO:0003677">
    <property type="term" value="F:DNA binding"/>
    <property type="evidence" value="ECO:0007669"/>
    <property type="project" value="TreeGrafter"/>
</dbReference>
<gene>
    <name evidence="3" type="ORF">G7Y89_g4675</name>
</gene>
<feature type="compositionally biased region" description="Polar residues" evidence="1">
    <location>
        <begin position="256"/>
        <end position="267"/>
    </location>
</feature>
<proteinExistence type="predicted"/>
<keyword evidence="4" id="KW-1185">Reference proteome</keyword>
<evidence type="ECO:0000313" key="4">
    <source>
        <dbReference type="Proteomes" id="UP000566819"/>
    </source>
</evidence>
<dbReference type="SMART" id="SM00382">
    <property type="entry name" value="AAA"/>
    <property type="match status" value="1"/>
</dbReference>
<feature type="compositionally biased region" description="Polar residues" evidence="1">
    <location>
        <begin position="302"/>
        <end position="317"/>
    </location>
</feature>
<feature type="compositionally biased region" description="Polar residues" evidence="1">
    <location>
        <begin position="39"/>
        <end position="53"/>
    </location>
</feature>
<feature type="region of interest" description="Disordered" evidence="1">
    <location>
        <begin position="302"/>
        <end position="324"/>
    </location>
</feature>
<feature type="region of interest" description="Disordered" evidence="1">
    <location>
        <begin position="34"/>
        <end position="155"/>
    </location>
</feature>
<dbReference type="EMBL" id="JAAMPI010000259">
    <property type="protein sequence ID" value="KAF4633442.1"/>
    <property type="molecule type" value="Genomic_DNA"/>
</dbReference>